<name>A0AAN9YAE5_9HEMI</name>
<reference evidence="8 9" key="1">
    <citation type="submission" date="2024-03" db="EMBL/GenBank/DDBJ databases">
        <title>Adaptation during the transition from Ophiocordyceps entomopathogen to insect associate is accompanied by gene loss and intensified selection.</title>
        <authorList>
            <person name="Ward C.M."/>
            <person name="Onetto C.A."/>
            <person name="Borneman A.R."/>
        </authorList>
    </citation>
    <scope>NUCLEOTIDE SEQUENCE [LARGE SCALE GENOMIC DNA]</scope>
    <source>
        <strain evidence="8">AWRI1</strain>
        <tissue evidence="8">Single Adult Female</tissue>
    </source>
</reference>
<feature type="domain" description="Ig-like" evidence="7">
    <location>
        <begin position="1471"/>
        <end position="1559"/>
    </location>
</feature>
<dbReference type="Pfam" id="PF02958">
    <property type="entry name" value="EcKL"/>
    <property type="match status" value="1"/>
</dbReference>
<dbReference type="SUPFAM" id="SSF48726">
    <property type="entry name" value="Immunoglobulin"/>
    <property type="match status" value="1"/>
</dbReference>
<evidence type="ECO:0000259" key="7">
    <source>
        <dbReference type="PROSITE" id="PS50835"/>
    </source>
</evidence>
<dbReference type="PROSITE" id="PS50835">
    <property type="entry name" value="IG_LIKE"/>
    <property type="match status" value="1"/>
</dbReference>
<evidence type="ECO:0000259" key="6">
    <source>
        <dbReference type="PROSITE" id="PS50070"/>
    </source>
</evidence>
<evidence type="ECO:0000256" key="3">
    <source>
        <dbReference type="ARBA" id="ARBA00023319"/>
    </source>
</evidence>
<dbReference type="Pfam" id="PF00090">
    <property type="entry name" value="TSP_1"/>
    <property type="match status" value="1"/>
</dbReference>
<dbReference type="InterPro" id="IPR038178">
    <property type="entry name" value="Kringle_sf"/>
</dbReference>
<dbReference type="EMBL" id="JBBCAQ010000006">
    <property type="protein sequence ID" value="KAK7603752.1"/>
    <property type="molecule type" value="Genomic_DNA"/>
</dbReference>
<dbReference type="Gene3D" id="2.60.40.10">
    <property type="entry name" value="Immunoglobulins"/>
    <property type="match status" value="1"/>
</dbReference>
<dbReference type="InterPro" id="IPR000884">
    <property type="entry name" value="TSP1_rpt"/>
</dbReference>
<dbReference type="GO" id="GO:0005615">
    <property type="term" value="C:extracellular space"/>
    <property type="evidence" value="ECO:0007669"/>
    <property type="project" value="TreeGrafter"/>
</dbReference>
<organism evidence="8 9">
    <name type="scientific">Parthenolecanium corni</name>
    <dbReference type="NCBI Taxonomy" id="536013"/>
    <lineage>
        <taxon>Eukaryota</taxon>
        <taxon>Metazoa</taxon>
        <taxon>Ecdysozoa</taxon>
        <taxon>Arthropoda</taxon>
        <taxon>Hexapoda</taxon>
        <taxon>Insecta</taxon>
        <taxon>Pterygota</taxon>
        <taxon>Neoptera</taxon>
        <taxon>Paraneoptera</taxon>
        <taxon>Hemiptera</taxon>
        <taxon>Sternorrhyncha</taxon>
        <taxon>Coccoidea</taxon>
        <taxon>Coccidae</taxon>
        <taxon>Parthenolecanium</taxon>
    </lineage>
</organism>
<feature type="transmembrane region" description="Helical" evidence="5">
    <location>
        <begin position="1696"/>
        <end position="1720"/>
    </location>
</feature>
<accession>A0AAN9YAE5</accession>
<dbReference type="SMART" id="SM00130">
    <property type="entry name" value="KR"/>
    <property type="match status" value="4"/>
</dbReference>
<keyword evidence="3" id="KW-0393">Immunoglobulin domain</keyword>
<evidence type="ECO:0000313" key="8">
    <source>
        <dbReference type="EMBL" id="KAK7603752.1"/>
    </source>
</evidence>
<proteinExistence type="predicted"/>
<dbReference type="PANTHER" id="PTHR24261">
    <property type="entry name" value="PLASMINOGEN-RELATED"/>
    <property type="match status" value="1"/>
</dbReference>
<feature type="domain" description="Kringle" evidence="6">
    <location>
        <begin position="926"/>
        <end position="1004"/>
    </location>
</feature>
<evidence type="ECO:0000313" key="9">
    <source>
        <dbReference type="Proteomes" id="UP001367676"/>
    </source>
</evidence>
<evidence type="ECO:0000256" key="2">
    <source>
        <dbReference type="ARBA" id="ARBA00023157"/>
    </source>
</evidence>
<dbReference type="InterPro" id="IPR015897">
    <property type="entry name" value="CHK_kinase-like"/>
</dbReference>
<gene>
    <name evidence="8" type="ORF">V9T40_003751</name>
</gene>
<dbReference type="InterPro" id="IPR050759">
    <property type="entry name" value="Serine_protease_kringle"/>
</dbReference>
<evidence type="ECO:0000256" key="4">
    <source>
        <dbReference type="PROSITE-ProRule" id="PRU00121"/>
    </source>
</evidence>
<sequence>MLPVNDDTITRSLRRKLDSVHVNLLSWEIAKNEDKIQQNFNSAPLRFLVHYEFKGEKFTEWFFAKMPICAKSFHRNCEMGYLENELIMYENILPQLNRVTGHLFSPVLYYSSKKDYTFIMNDLVSSGYGANFNEQFGLEESLTVLQEIAKFHAASVKVLQIRADIFDWLNTNFATRCPYFLDETGRQMIGNRFKKLVLRVDPQFWRENADRLEDYKSHLFELNVAEYLSHKNLLNVLNHGDCWKTNIMLKYDDQGTIESVKFVDFQASIVGSPALDVFSFIMSSVKYEVFEKNGGKLLETYVRALNEWLQEFDCEVSYSVHQLQKEIDDRSSFWMFLLVFWMAIIFSNPEEIAEKSAAHEGLVEGEVYAPIAANWMAYFIRRSKEYPELCQLDKIDLNHCKLSHNGIEYHGNEYKTESGIICQSWTSNDPHNVDPSLKDTDFVDGKKSVAKNHCRNPNGIFKSPWCYTRDSDITDEICDIPLCSSACRITIAGSEYSGNASVSQTSRKCLGWSEKRLRKYQNRTGIQTSQRILQDDKFPEQSRKGAEKRCRNPTGDPNGLWCFVAGTFEDQETFEKEYCDVDYCNPYSNCSMATDLSSDISYHSHYIKFRGNSTTSFSFSVQLWNLADFKNATIRIALSVLPLPLSGGNLYKFKTGIELIIKNNGIGFIGSEGQTKEWQEVYGLLSGVTGKKFIIDWLPEKNYLTATVPGGKNVEFEYTDSKDKDLVLKNANDTWFSYYSIQGGPALWNISCSKESECEEHITLTSACVTHKKMIKTNADHVVTFSVRSSKTVTIILRNSPGTTYPFFRIDILGAFNKTTLHLVTEEKALPKYLSSVAYDNIISHWSWTEFYLSAVEDRLNLIWIRSALASEKIFDIRHPLVRNAKWLSICSDSVAYWAFKCFRTEITPAPISTEPECIETKTALNYVGTHWISNSGQPCLPWTYPLIEQETKSYHFPGESRSKSWNYCRNPTGDEDGPFCFVAIKDNSTILQVKKEYCDIQKCLGTDCRITGIGSEYEGDLSISRSNRTCDLSIHFSATRDAEHKKNKTVYCQNPDRNIFGPWCNTTDPSIMIDLCYLPDCSVNDANTIILRSWDEYARRYYFFSHWLLEKFTFKIKMWDPNAETAVGINMFFDSSTRWFYSLIIGAESQTKVQLYYVGKRPGDSTKDSQLLKEKLIPKIIPSGYWQGFWLVVPDRDIELGFEGSETPIFSWSSKEKLSTMIYNRTAFISFHTFNKRAIGLNFPSSYCFVERCMAEYEDEFYPLDIWSGKDKLNTNSGILYLNMMAVNWAGDGPVKEEDFPHTIIKFYENNDELITVTILISFDDIQLILEVPYSVLQVRKLPFRVIQYSFWTTLTIKYSENHIEVSSQFLPLLNYTFEEPHRFYYFSVENFQEITIWIANCLPPNLGPPYTAGGWSDWIDVCSVPCGGGYGFRKRSCDNPKPHVSGPPCKGPLQIEGECNQFECGCLNPNTLVQAQHILGNRTYNMRVNEYEEIVLDCEYSILSAAKNDSPGSHISWLKDGFRISERMKLANVDINETKLRIENAEIHHSGVYLCIIHPDCVSGENEFVVVKIIAVVVVSEYPKTIPATSKLRLVCNSPVLQYFYADLEQIWEEDDFLYVDYATSDLAEVNYEYITDAEPYYEGVWRCYVNQTKLNLLWTTSQMNIKVTGPPTLLTYLMQTDAPSILFHSWNPVFVSIFLYFVIIVEICLVTYVVIWYRR</sequence>
<dbReference type="PROSITE" id="PS50092">
    <property type="entry name" value="TSP1"/>
    <property type="match status" value="1"/>
</dbReference>
<evidence type="ECO:0000256" key="1">
    <source>
        <dbReference type="ARBA" id="ARBA00022572"/>
    </source>
</evidence>
<dbReference type="SUPFAM" id="SSF57440">
    <property type="entry name" value="Kringle-like"/>
    <property type="match status" value="4"/>
</dbReference>
<feature type="domain" description="Kringle" evidence="6">
    <location>
        <begin position="1011"/>
        <end position="1082"/>
    </location>
</feature>
<dbReference type="PANTHER" id="PTHR24261:SF7">
    <property type="entry name" value="KRINGLE DOMAIN-CONTAINING PROTEIN"/>
    <property type="match status" value="1"/>
</dbReference>
<dbReference type="Gene3D" id="2.40.20.10">
    <property type="entry name" value="Plasminogen Kringle 4"/>
    <property type="match status" value="4"/>
</dbReference>
<dbReference type="Proteomes" id="UP001367676">
    <property type="component" value="Unassembled WGS sequence"/>
</dbReference>
<dbReference type="GO" id="GO:0004175">
    <property type="term" value="F:endopeptidase activity"/>
    <property type="evidence" value="ECO:0007669"/>
    <property type="project" value="TreeGrafter"/>
</dbReference>
<keyword evidence="9" id="KW-1185">Reference proteome</keyword>
<dbReference type="GO" id="GO:0005102">
    <property type="term" value="F:signaling receptor binding"/>
    <property type="evidence" value="ECO:0007669"/>
    <property type="project" value="TreeGrafter"/>
</dbReference>
<dbReference type="SMART" id="SM00587">
    <property type="entry name" value="CHK"/>
    <property type="match status" value="1"/>
</dbReference>
<dbReference type="InterPro" id="IPR036383">
    <property type="entry name" value="TSP1_rpt_sf"/>
</dbReference>
<dbReference type="CDD" id="cd00108">
    <property type="entry name" value="KR"/>
    <property type="match status" value="1"/>
</dbReference>
<dbReference type="InterPro" id="IPR036179">
    <property type="entry name" value="Ig-like_dom_sf"/>
</dbReference>
<dbReference type="InterPro" id="IPR000001">
    <property type="entry name" value="Kringle"/>
</dbReference>
<keyword evidence="5" id="KW-0472">Membrane</keyword>
<dbReference type="InterPro" id="IPR004119">
    <property type="entry name" value="EcKL"/>
</dbReference>
<dbReference type="SUPFAM" id="SSF56112">
    <property type="entry name" value="Protein kinase-like (PK-like)"/>
    <property type="match status" value="1"/>
</dbReference>
<keyword evidence="2" id="KW-1015">Disulfide bond</keyword>
<comment type="caution">
    <text evidence="8">The sequence shown here is derived from an EMBL/GenBank/DDBJ whole genome shotgun (WGS) entry which is preliminary data.</text>
</comment>
<dbReference type="Gene3D" id="2.20.100.10">
    <property type="entry name" value="Thrombospondin type-1 (TSP1) repeat"/>
    <property type="match status" value="1"/>
</dbReference>
<evidence type="ECO:0000256" key="5">
    <source>
        <dbReference type="SAM" id="Phobius"/>
    </source>
</evidence>
<dbReference type="InterPro" id="IPR013806">
    <property type="entry name" value="Kringle-like"/>
</dbReference>
<dbReference type="InterPro" id="IPR003599">
    <property type="entry name" value="Ig_sub"/>
</dbReference>
<feature type="domain" description="Kringle" evidence="6">
    <location>
        <begin position="405"/>
        <end position="483"/>
    </location>
</feature>
<keyword evidence="1 4" id="KW-0420">Kringle</keyword>
<keyword evidence="5" id="KW-0812">Transmembrane</keyword>
<dbReference type="Pfam" id="PF00051">
    <property type="entry name" value="Kringle"/>
    <property type="match status" value="3"/>
</dbReference>
<dbReference type="SMART" id="SM00409">
    <property type="entry name" value="IG"/>
    <property type="match status" value="1"/>
</dbReference>
<feature type="domain" description="Kringle" evidence="6">
    <location>
        <begin position="493"/>
        <end position="584"/>
    </location>
</feature>
<comment type="caution">
    <text evidence="4">Lacks conserved residue(s) required for the propagation of feature annotation.</text>
</comment>
<dbReference type="InterPro" id="IPR013783">
    <property type="entry name" value="Ig-like_fold"/>
</dbReference>
<dbReference type="Gene3D" id="3.90.1200.10">
    <property type="match status" value="1"/>
</dbReference>
<keyword evidence="5" id="KW-1133">Transmembrane helix</keyword>
<dbReference type="PROSITE" id="PS50070">
    <property type="entry name" value="KRINGLE_2"/>
    <property type="match status" value="4"/>
</dbReference>
<protein>
    <submittedName>
        <fullName evidence="8">Uncharacterized protein</fullName>
    </submittedName>
</protein>
<dbReference type="InterPro" id="IPR007110">
    <property type="entry name" value="Ig-like_dom"/>
</dbReference>
<dbReference type="SUPFAM" id="SSF82895">
    <property type="entry name" value="TSP-1 type 1 repeat"/>
    <property type="match status" value="1"/>
</dbReference>
<dbReference type="InterPro" id="IPR011009">
    <property type="entry name" value="Kinase-like_dom_sf"/>
</dbReference>